<dbReference type="OrthoDB" id="9810101at2"/>
<proteinExistence type="predicted"/>
<name>A0A242A3K4_9ENTE</name>
<keyword evidence="2" id="KW-1185">Reference proteome</keyword>
<dbReference type="STRING" id="1834191.A5886_000606"/>
<dbReference type="Proteomes" id="UP000195043">
    <property type="component" value="Unassembled WGS sequence"/>
</dbReference>
<evidence type="ECO:0000313" key="2">
    <source>
        <dbReference type="Proteomes" id="UP000195043"/>
    </source>
</evidence>
<comment type="caution">
    <text evidence="1">The sequence shown here is derived from an EMBL/GenBank/DDBJ whole genome shotgun (WGS) entry which is preliminary data.</text>
</comment>
<evidence type="ECO:0008006" key="3">
    <source>
        <dbReference type="Google" id="ProtNLM"/>
    </source>
</evidence>
<gene>
    <name evidence="1" type="ORF">A5886_000606</name>
</gene>
<organism evidence="1 2">
    <name type="scientific">Candidatus Enterococcus testudinis</name>
    <dbReference type="NCBI Taxonomy" id="1834191"/>
    <lineage>
        <taxon>Bacteria</taxon>
        <taxon>Bacillati</taxon>
        <taxon>Bacillota</taxon>
        <taxon>Bacilli</taxon>
        <taxon>Lactobacillales</taxon>
        <taxon>Enterococcaceae</taxon>
        <taxon>Enterococcus</taxon>
    </lineage>
</organism>
<evidence type="ECO:0000313" key="1">
    <source>
        <dbReference type="EMBL" id="OTN75532.1"/>
    </source>
</evidence>
<dbReference type="InterPro" id="IPR023292">
    <property type="entry name" value="NTP_PyroPHydrolase-like_dom_sf"/>
</dbReference>
<accession>A0A242A3K4</accession>
<dbReference type="EMBL" id="NGKU01000001">
    <property type="protein sequence ID" value="OTN75532.1"/>
    <property type="molecule type" value="Genomic_DNA"/>
</dbReference>
<dbReference type="Gene3D" id="1.10.3420.10">
    <property type="entry name" value="putative ntp pyrophosphohydrolase like domain"/>
    <property type="match status" value="1"/>
</dbReference>
<dbReference type="RefSeq" id="WP_086273581.1">
    <property type="nucleotide sequence ID" value="NZ_NGKU01000001.1"/>
</dbReference>
<reference evidence="1 2" key="1">
    <citation type="submission" date="2017-05" db="EMBL/GenBank/DDBJ databases">
        <title>The Genome Sequence of Enterococcus sp. 8G7_MSG3316.</title>
        <authorList>
            <consortium name="The Broad Institute Genomics Platform"/>
            <consortium name="The Broad Institute Genomic Center for Infectious Diseases"/>
            <person name="Earl A."/>
            <person name="Manson A."/>
            <person name="Schwartman J."/>
            <person name="Gilmore M."/>
            <person name="Abouelleil A."/>
            <person name="Cao P."/>
            <person name="Chapman S."/>
            <person name="Cusick C."/>
            <person name="Shea T."/>
            <person name="Young S."/>
            <person name="Neafsey D."/>
            <person name="Nusbaum C."/>
            <person name="Birren B."/>
        </authorList>
    </citation>
    <scope>NUCLEOTIDE SEQUENCE [LARGE SCALE GENOMIC DNA]</scope>
    <source>
        <strain evidence="1 2">8G7_MSG3316</strain>
    </source>
</reference>
<dbReference type="InterPro" id="IPR021130">
    <property type="entry name" value="PRib-ATP_PPHydrolase-like"/>
</dbReference>
<dbReference type="AlphaFoldDB" id="A0A242A3K4"/>
<dbReference type="Pfam" id="PF01503">
    <property type="entry name" value="PRA-PH"/>
    <property type="match status" value="1"/>
</dbReference>
<protein>
    <recommendedName>
        <fullName evidence="3">Cof family protein</fullName>
    </recommendedName>
</protein>
<sequence>MRPFEMTEEFHRTFDPTCPPIPQPFSYEKAVFRGGFKIEEIVELIYAASNNDQEKFSVGLAQLHQAIDQAAQKLAAKAQPTEDSFVEQVDALCDLLYFTYGSFSLMGIDPDPLLAIVHQANMGKLFPDGQPHYHPETHKVMKPDDWSERFAPESKIKEEINRQIKTKQNQIKDNQ</sequence>